<sequence>MQSPAPTTTGNLPKVWAHALRMLRTCLEIWGEDVETSGPETMAENTANAYVVWEVWMGREEEFFDSEEVAWEEEVTEVQRVCRWLDASELLHTVAPRWREVDIRTWRRIEANGGFVRFGALSLLPVRTRGAATVAGTPEEEDEDRSLEEEGSTEERDEVSEWARKVVELSQGSTTVPTMDLGEGSEPRLRTTAWARPAASRTPAPRQVSAARSPIVTFNMGPA</sequence>
<accession>A0A9P7G4M1</accession>
<feature type="compositionally biased region" description="Low complexity" evidence="1">
    <location>
        <begin position="190"/>
        <end position="206"/>
    </location>
</feature>
<feature type="compositionally biased region" description="Acidic residues" evidence="1">
    <location>
        <begin position="138"/>
        <end position="158"/>
    </location>
</feature>
<organism evidence="2 3">
    <name type="scientific">Asterophora parasitica</name>
    <dbReference type="NCBI Taxonomy" id="117018"/>
    <lineage>
        <taxon>Eukaryota</taxon>
        <taxon>Fungi</taxon>
        <taxon>Dikarya</taxon>
        <taxon>Basidiomycota</taxon>
        <taxon>Agaricomycotina</taxon>
        <taxon>Agaricomycetes</taxon>
        <taxon>Agaricomycetidae</taxon>
        <taxon>Agaricales</taxon>
        <taxon>Tricholomatineae</taxon>
        <taxon>Lyophyllaceae</taxon>
        <taxon>Asterophora</taxon>
    </lineage>
</organism>
<reference evidence="2" key="2">
    <citation type="submission" date="2021-10" db="EMBL/GenBank/DDBJ databases">
        <title>Phylogenomics reveals ancestral predisposition of the termite-cultivated fungus Termitomyces towards a domesticated lifestyle.</title>
        <authorList>
            <person name="Auxier B."/>
            <person name="Grum-Grzhimaylo A."/>
            <person name="Cardenas M.E."/>
            <person name="Lodge J.D."/>
            <person name="Laessoe T."/>
            <person name="Pedersen O."/>
            <person name="Smith M.E."/>
            <person name="Kuyper T.W."/>
            <person name="Franco-Molano E.A."/>
            <person name="Baroni T.J."/>
            <person name="Aanen D.K."/>
        </authorList>
    </citation>
    <scope>NUCLEOTIDE SEQUENCE</scope>
    <source>
        <strain evidence="2">AP01</strain>
        <tissue evidence="2">Mycelium</tissue>
    </source>
</reference>
<keyword evidence="3" id="KW-1185">Reference proteome</keyword>
<protein>
    <submittedName>
        <fullName evidence="2">Uncharacterized protein</fullName>
    </submittedName>
</protein>
<evidence type="ECO:0000256" key="1">
    <source>
        <dbReference type="SAM" id="MobiDB-lite"/>
    </source>
</evidence>
<name>A0A9P7G4M1_9AGAR</name>
<comment type="caution">
    <text evidence="2">The sequence shown here is derived from an EMBL/GenBank/DDBJ whole genome shotgun (WGS) entry which is preliminary data.</text>
</comment>
<dbReference type="AlphaFoldDB" id="A0A9P7G4M1"/>
<gene>
    <name evidence="2" type="ORF">DXG03_008777</name>
</gene>
<evidence type="ECO:0000313" key="2">
    <source>
        <dbReference type="EMBL" id="KAG5640407.1"/>
    </source>
</evidence>
<feature type="region of interest" description="Disordered" evidence="1">
    <location>
        <begin position="130"/>
        <end position="223"/>
    </location>
</feature>
<proteinExistence type="predicted"/>
<reference evidence="2" key="1">
    <citation type="submission" date="2020-07" db="EMBL/GenBank/DDBJ databases">
        <authorList>
            <person name="Nieuwenhuis M."/>
            <person name="Van De Peppel L.J.J."/>
        </authorList>
    </citation>
    <scope>NUCLEOTIDE SEQUENCE</scope>
    <source>
        <strain evidence="2">AP01</strain>
        <tissue evidence="2">Mycelium</tissue>
    </source>
</reference>
<dbReference type="EMBL" id="JABCKV010000760">
    <property type="protein sequence ID" value="KAG5640407.1"/>
    <property type="molecule type" value="Genomic_DNA"/>
</dbReference>
<dbReference type="Proteomes" id="UP000775547">
    <property type="component" value="Unassembled WGS sequence"/>
</dbReference>
<evidence type="ECO:0000313" key="3">
    <source>
        <dbReference type="Proteomes" id="UP000775547"/>
    </source>
</evidence>